<proteinExistence type="predicted"/>
<protein>
    <submittedName>
        <fullName evidence="1">Uncharacterized protein</fullName>
    </submittedName>
</protein>
<sequence>MKNKKILFLIILINIFFCQKKEEVYIQGWVSKMEFTKDNVKYFREVGVYNYRGFKMIPKVFMNDTFLSLRNEPFTYAFYGNYSPFLTNRKYKLKVEHQDGIAFSEVYMPKEFEILYPKEETIIEKSSAPFKIFWQKSEGAEWYEINFIVEYDYLLPNGDDDEFIFSLDTVVKDTYLIIDGKRIFPDYIEEILDGEGNITIYSGTGPALRPGEKGNIKGCGYGFFNALYSPEDRTFYIETPPKVKKQICNKQKILEKLKNR</sequence>
<evidence type="ECO:0000313" key="1">
    <source>
        <dbReference type="EMBL" id="HGQ55343.1"/>
    </source>
</evidence>
<accession>A0A7V4FGE7</accession>
<gene>
    <name evidence="1" type="ORF">ENU28_02630</name>
</gene>
<dbReference type="EMBL" id="DTBX01000091">
    <property type="protein sequence ID" value="HGQ55343.1"/>
    <property type="molecule type" value="Genomic_DNA"/>
</dbReference>
<comment type="caution">
    <text evidence="1">The sequence shown here is derived from an EMBL/GenBank/DDBJ whole genome shotgun (WGS) entry which is preliminary data.</text>
</comment>
<name>A0A7V4FGE7_UNCW3</name>
<organism evidence="1">
    <name type="scientific">candidate division WOR-3 bacterium</name>
    <dbReference type="NCBI Taxonomy" id="2052148"/>
    <lineage>
        <taxon>Bacteria</taxon>
        <taxon>Bacteria division WOR-3</taxon>
    </lineage>
</organism>
<reference evidence="1" key="1">
    <citation type="journal article" date="2020" name="mSystems">
        <title>Genome- and Community-Level Interaction Insights into Carbon Utilization and Element Cycling Functions of Hydrothermarchaeota in Hydrothermal Sediment.</title>
        <authorList>
            <person name="Zhou Z."/>
            <person name="Liu Y."/>
            <person name="Xu W."/>
            <person name="Pan J."/>
            <person name="Luo Z.H."/>
            <person name="Li M."/>
        </authorList>
    </citation>
    <scope>NUCLEOTIDE SEQUENCE [LARGE SCALE GENOMIC DNA]</scope>
    <source>
        <strain evidence="1">SpSt-655</strain>
    </source>
</reference>
<dbReference type="AlphaFoldDB" id="A0A7V4FGE7"/>